<dbReference type="InterPro" id="IPR051535">
    <property type="entry name" value="Siderophore_ABC-ATPase"/>
</dbReference>
<name>A0A356LM55_9BURK</name>
<dbReference type="SMART" id="SM00382">
    <property type="entry name" value="AAA"/>
    <property type="match status" value="1"/>
</dbReference>
<proteinExistence type="inferred from homology"/>
<dbReference type="EMBL" id="DOEK01000046">
    <property type="protein sequence ID" value="HBP31808.1"/>
    <property type="molecule type" value="Genomic_DNA"/>
</dbReference>
<dbReference type="Proteomes" id="UP000264036">
    <property type="component" value="Unassembled WGS sequence"/>
</dbReference>
<dbReference type="SUPFAM" id="SSF52540">
    <property type="entry name" value="P-loop containing nucleoside triphosphate hydrolases"/>
    <property type="match status" value="1"/>
</dbReference>
<dbReference type="PANTHER" id="PTHR42771">
    <property type="entry name" value="IRON(3+)-HYDROXAMATE IMPORT ATP-BINDING PROTEIN FHUC"/>
    <property type="match status" value="1"/>
</dbReference>
<evidence type="ECO:0000259" key="11">
    <source>
        <dbReference type="PROSITE" id="PS50893"/>
    </source>
</evidence>
<dbReference type="GO" id="GO:0005886">
    <property type="term" value="C:plasma membrane"/>
    <property type="evidence" value="ECO:0007669"/>
    <property type="project" value="UniProtKB-SubCell"/>
</dbReference>
<dbReference type="InterPro" id="IPR027417">
    <property type="entry name" value="P-loop_NTPase"/>
</dbReference>
<evidence type="ECO:0000256" key="3">
    <source>
        <dbReference type="ARBA" id="ARBA00022448"/>
    </source>
</evidence>
<dbReference type="GO" id="GO:0006826">
    <property type="term" value="P:iron ion transport"/>
    <property type="evidence" value="ECO:0007669"/>
    <property type="project" value="UniProtKB-KW"/>
</dbReference>
<keyword evidence="5" id="KW-0410">Iron transport</keyword>
<dbReference type="FunFam" id="3.40.50.300:FF:000134">
    <property type="entry name" value="Iron-enterobactin ABC transporter ATP-binding protein"/>
    <property type="match status" value="1"/>
</dbReference>
<accession>A0A356LM55</accession>
<comment type="caution">
    <text evidence="12">The sequence shown here is derived from an EMBL/GenBank/DDBJ whole genome shotgun (WGS) entry which is preliminary data.</text>
</comment>
<keyword evidence="4" id="KW-1003">Cell membrane</keyword>
<keyword evidence="9" id="KW-0406">Ion transport</keyword>
<dbReference type="PANTHER" id="PTHR42771:SF2">
    <property type="entry name" value="IRON(3+)-HYDROXAMATE IMPORT ATP-BINDING PROTEIN FHUC"/>
    <property type="match status" value="1"/>
</dbReference>
<evidence type="ECO:0000256" key="1">
    <source>
        <dbReference type="ARBA" id="ARBA00004202"/>
    </source>
</evidence>
<evidence type="ECO:0000256" key="7">
    <source>
        <dbReference type="ARBA" id="ARBA00022840"/>
    </source>
</evidence>
<evidence type="ECO:0000256" key="2">
    <source>
        <dbReference type="ARBA" id="ARBA00005417"/>
    </source>
</evidence>
<feature type="domain" description="ABC transporter" evidence="11">
    <location>
        <begin position="2"/>
        <end position="238"/>
    </location>
</feature>
<dbReference type="Gene3D" id="3.40.50.300">
    <property type="entry name" value="P-loop containing nucleotide triphosphate hydrolases"/>
    <property type="match status" value="1"/>
</dbReference>
<evidence type="ECO:0000256" key="4">
    <source>
        <dbReference type="ARBA" id="ARBA00022475"/>
    </source>
</evidence>
<dbReference type="InterPro" id="IPR003593">
    <property type="entry name" value="AAA+_ATPase"/>
</dbReference>
<dbReference type="PROSITE" id="PS50893">
    <property type="entry name" value="ABC_TRANSPORTER_2"/>
    <property type="match status" value="1"/>
</dbReference>
<keyword evidence="6" id="KW-0547">Nucleotide-binding</keyword>
<evidence type="ECO:0000256" key="8">
    <source>
        <dbReference type="ARBA" id="ARBA00023004"/>
    </source>
</evidence>
<reference evidence="12 13" key="1">
    <citation type="journal article" date="2018" name="Nat. Biotechnol.">
        <title>A standardized bacterial taxonomy based on genome phylogeny substantially revises the tree of life.</title>
        <authorList>
            <person name="Parks D.H."/>
            <person name="Chuvochina M."/>
            <person name="Waite D.W."/>
            <person name="Rinke C."/>
            <person name="Skarshewski A."/>
            <person name="Chaumeil P.A."/>
            <person name="Hugenholtz P."/>
        </authorList>
    </citation>
    <scope>NUCLEOTIDE SEQUENCE [LARGE SCALE GENOMIC DNA]</scope>
    <source>
        <strain evidence="12">UBA10707</strain>
    </source>
</reference>
<comment type="subcellular location">
    <subcellularLocation>
        <location evidence="1">Cell membrane</location>
        <topology evidence="1">Peripheral membrane protein</topology>
    </subcellularLocation>
</comment>
<keyword evidence="10" id="KW-0472">Membrane</keyword>
<evidence type="ECO:0000313" key="13">
    <source>
        <dbReference type="Proteomes" id="UP000264036"/>
    </source>
</evidence>
<keyword evidence="3" id="KW-0813">Transport</keyword>
<dbReference type="AlphaFoldDB" id="A0A356LM55"/>
<organism evidence="12 13">
    <name type="scientific">Advenella kashmirensis</name>
    <dbReference type="NCBI Taxonomy" id="310575"/>
    <lineage>
        <taxon>Bacteria</taxon>
        <taxon>Pseudomonadati</taxon>
        <taxon>Pseudomonadota</taxon>
        <taxon>Betaproteobacteria</taxon>
        <taxon>Burkholderiales</taxon>
        <taxon>Alcaligenaceae</taxon>
    </lineage>
</organism>
<protein>
    <submittedName>
        <fullName evidence="12">Fe3+-hydroxamate ABC transporter ATP-binding protein FhuC</fullName>
    </submittedName>
</protein>
<evidence type="ECO:0000256" key="6">
    <source>
        <dbReference type="ARBA" id="ARBA00022741"/>
    </source>
</evidence>
<keyword evidence="7 12" id="KW-0067">ATP-binding</keyword>
<evidence type="ECO:0000256" key="10">
    <source>
        <dbReference type="ARBA" id="ARBA00023136"/>
    </source>
</evidence>
<dbReference type="GO" id="GO:0005524">
    <property type="term" value="F:ATP binding"/>
    <property type="evidence" value="ECO:0007669"/>
    <property type="project" value="UniProtKB-KW"/>
</dbReference>
<evidence type="ECO:0000256" key="5">
    <source>
        <dbReference type="ARBA" id="ARBA00022496"/>
    </source>
</evidence>
<dbReference type="PROSITE" id="PS00211">
    <property type="entry name" value="ABC_TRANSPORTER_1"/>
    <property type="match status" value="1"/>
</dbReference>
<dbReference type="GO" id="GO:0016887">
    <property type="term" value="F:ATP hydrolysis activity"/>
    <property type="evidence" value="ECO:0007669"/>
    <property type="project" value="InterPro"/>
</dbReference>
<evidence type="ECO:0000313" key="12">
    <source>
        <dbReference type="EMBL" id="HBP31808.1"/>
    </source>
</evidence>
<gene>
    <name evidence="12" type="ORF">DD666_20665</name>
</gene>
<sequence>MIQIENAGFQTSSKTLLHPLTTQFERGKFYGLIGHNGSGKSTLLKLLAREHPPSQGAILLYNARVDTLSNRQYARKLAYLPQYTPVIPDMSARELVELGRYSWNSIWRNSNPENESAVARAIALTDTESFMPALLDSLSGGERQRVWIAMLLAQNTPYILLDEPLAALDLKHQLEVMQLLQRLANQENQCVIAVIHDINLATRYCDRLLALREGRLIYAEPPAALLDQQKLRHIYDVDLQLIGHPVHPGVQLAFN</sequence>
<keyword evidence="8" id="KW-0408">Iron</keyword>
<evidence type="ECO:0000256" key="9">
    <source>
        <dbReference type="ARBA" id="ARBA00023065"/>
    </source>
</evidence>
<dbReference type="InterPro" id="IPR003439">
    <property type="entry name" value="ABC_transporter-like_ATP-bd"/>
</dbReference>
<dbReference type="CDD" id="cd03214">
    <property type="entry name" value="ABC_Iron-Siderophores_B12_Hemin"/>
    <property type="match status" value="1"/>
</dbReference>
<dbReference type="Pfam" id="PF00005">
    <property type="entry name" value="ABC_tran"/>
    <property type="match status" value="1"/>
</dbReference>
<comment type="similarity">
    <text evidence="2">Belongs to the ABC transporter superfamily.</text>
</comment>
<dbReference type="InterPro" id="IPR017871">
    <property type="entry name" value="ABC_transporter-like_CS"/>
</dbReference>